<dbReference type="GO" id="GO:0071470">
    <property type="term" value="P:cellular response to osmotic stress"/>
    <property type="evidence" value="ECO:0007669"/>
    <property type="project" value="InterPro"/>
</dbReference>
<evidence type="ECO:0000313" key="1">
    <source>
        <dbReference type="EMBL" id="SVC53762.1"/>
    </source>
</evidence>
<dbReference type="GO" id="GO:0005886">
    <property type="term" value="C:plasma membrane"/>
    <property type="evidence" value="ECO:0007669"/>
    <property type="project" value="TreeGrafter"/>
</dbReference>
<reference evidence="1" key="1">
    <citation type="submission" date="2018-05" db="EMBL/GenBank/DDBJ databases">
        <authorList>
            <person name="Lanie J.A."/>
            <person name="Ng W.-L."/>
            <person name="Kazmierczak K.M."/>
            <person name="Andrzejewski T.M."/>
            <person name="Davidsen T.M."/>
            <person name="Wayne K.J."/>
            <person name="Tettelin H."/>
            <person name="Glass J.I."/>
            <person name="Rusch D."/>
            <person name="Podicherti R."/>
            <person name="Tsui H.-C.T."/>
            <person name="Winkler M.E."/>
        </authorList>
    </citation>
    <scope>NUCLEOTIDE SEQUENCE</scope>
</reference>
<gene>
    <name evidence="1" type="ORF">METZ01_LOCUS306616</name>
</gene>
<name>A0A382N1U8_9ZZZZ</name>
<organism evidence="1">
    <name type="scientific">marine metagenome</name>
    <dbReference type="NCBI Taxonomy" id="408172"/>
    <lineage>
        <taxon>unclassified sequences</taxon>
        <taxon>metagenomes</taxon>
        <taxon>ecological metagenomes</taxon>
    </lineage>
</organism>
<dbReference type="GO" id="GO:0008381">
    <property type="term" value="F:mechanosensitive monoatomic ion channel activity"/>
    <property type="evidence" value="ECO:0007669"/>
    <property type="project" value="InterPro"/>
</dbReference>
<proteinExistence type="predicted"/>
<dbReference type="PANTHER" id="PTHR30414:SF0">
    <property type="entry name" value="MINICONDUCTANCE MECHANOSENSITIVE CHANNEL YBDG"/>
    <property type="match status" value="1"/>
</dbReference>
<dbReference type="InterPro" id="IPR030192">
    <property type="entry name" value="YbdG"/>
</dbReference>
<accession>A0A382N1U8</accession>
<evidence type="ECO:0008006" key="2">
    <source>
        <dbReference type="Google" id="ProtNLM"/>
    </source>
</evidence>
<feature type="non-terminal residue" evidence="1">
    <location>
        <position position="1"/>
    </location>
</feature>
<dbReference type="EMBL" id="UINC01096682">
    <property type="protein sequence ID" value="SVC53762.1"/>
    <property type="molecule type" value="Genomic_DNA"/>
</dbReference>
<protein>
    <recommendedName>
        <fullName evidence="2">Mechanosensitive ion channel protein MscS</fullName>
    </recommendedName>
</protein>
<sequence length="159" mass="18194">SGGRRIKRSIFIDVSSIKFLDQPKLNELKKIDLLQDYLNAKLEEIGQGDESESPNERFSLNQRNLTNVGTFRAYCLAYLRNHASIHKEDMTFLVRQLAPTEKGVPIEIYVFVKDTRWVQYEGIQGDIFDHLLASLHTFDLRAFQLPSDSSLTKLADSSS</sequence>
<dbReference type="AlphaFoldDB" id="A0A382N1U8"/>
<dbReference type="PANTHER" id="PTHR30414">
    <property type="entry name" value="MINICONDUCTANCE MECHANOSENSITIVE CHANNEL YBDG"/>
    <property type="match status" value="1"/>
</dbReference>